<accession>A0ABQ6EH12</accession>
<evidence type="ECO:0008006" key="3">
    <source>
        <dbReference type="Google" id="ProtNLM"/>
    </source>
</evidence>
<sequence length="240" mass="26312">MDGTGSAFATFGTRGRYYKPERTDVIPTIAMANALTGEVLQSFPITEIEGLGDRRQWVAASRTKDNGRIRTLVAWPPDRWMLWDQNERPRLVPIEIETRRPTFTLSMDGSQVLIMGNLSATGVVCEFGRKCPAPIPQSGMIAQLREVTSGTVVWSIDGTARGFTTSIVPAVSPNNRYALILLPDDRQYVALISMADGRVLQRFSTPGWASLSLAFSPDGRQAWLTGGSIVAVFDIDDSSD</sequence>
<evidence type="ECO:0000313" key="2">
    <source>
        <dbReference type="Proteomes" id="UP001157117"/>
    </source>
</evidence>
<evidence type="ECO:0000313" key="1">
    <source>
        <dbReference type="EMBL" id="GLT06789.1"/>
    </source>
</evidence>
<protein>
    <recommendedName>
        <fullName evidence="3">WD40 repeat domain-containing protein</fullName>
    </recommendedName>
</protein>
<organism evidence="1 2">
    <name type="scientific">Sphingomonas psychrolutea</name>
    <dbReference type="NCBI Taxonomy" id="1259676"/>
    <lineage>
        <taxon>Bacteria</taxon>
        <taxon>Pseudomonadati</taxon>
        <taxon>Pseudomonadota</taxon>
        <taxon>Alphaproteobacteria</taxon>
        <taxon>Sphingomonadales</taxon>
        <taxon>Sphingomonadaceae</taxon>
        <taxon>Sphingomonas</taxon>
    </lineage>
</organism>
<name>A0ABQ6EH12_9SPHN</name>
<dbReference type="SUPFAM" id="SSF50969">
    <property type="entry name" value="YVTN repeat-like/Quinoprotein amine dehydrogenase"/>
    <property type="match status" value="1"/>
</dbReference>
<comment type="caution">
    <text evidence="1">The sequence shown here is derived from an EMBL/GenBank/DDBJ whole genome shotgun (WGS) entry which is preliminary data.</text>
</comment>
<keyword evidence="2" id="KW-1185">Reference proteome</keyword>
<dbReference type="InterPro" id="IPR015943">
    <property type="entry name" value="WD40/YVTN_repeat-like_dom_sf"/>
</dbReference>
<dbReference type="InterPro" id="IPR011044">
    <property type="entry name" value="Quino_amine_DH_bsu"/>
</dbReference>
<dbReference type="EMBL" id="BSPT01000075">
    <property type="protein sequence ID" value="GLT06789.1"/>
    <property type="molecule type" value="Genomic_DNA"/>
</dbReference>
<dbReference type="Proteomes" id="UP001157117">
    <property type="component" value="Unassembled WGS sequence"/>
</dbReference>
<proteinExistence type="predicted"/>
<reference evidence="2" key="1">
    <citation type="journal article" date="2019" name="Int. J. Syst. Evol. Microbiol.">
        <title>The Global Catalogue of Microorganisms (GCM) 10K type strain sequencing project: providing services to taxonomists for standard genome sequencing and annotation.</title>
        <authorList>
            <consortium name="The Broad Institute Genomics Platform"/>
            <consortium name="The Broad Institute Genome Sequencing Center for Infectious Disease"/>
            <person name="Wu L."/>
            <person name="Ma J."/>
        </authorList>
    </citation>
    <scope>NUCLEOTIDE SEQUENCE [LARGE SCALE GENOMIC DNA]</scope>
    <source>
        <strain evidence="2">NBRC 109639</strain>
    </source>
</reference>
<gene>
    <name evidence="1" type="ORF">GCM10007926_37270</name>
</gene>
<dbReference type="Gene3D" id="2.130.10.10">
    <property type="entry name" value="YVTN repeat-like/Quinoprotein amine dehydrogenase"/>
    <property type="match status" value="1"/>
</dbReference>